<proteinExistence type="predicted"/>
<reference evidence="1 2" key="1">
    <citation type="submission" date="2019-09" db="EMBL/GenBank/DDBJ databases">
        <authorList>
            <person name="Chandra G."/>
            <person name="Truman W A."/>
        </authorList>
    </citation>
    <scope>NUCLEOTIDE SEQUENCE [LARGE SCALE GENOMIC DNA]</scope>
    <source>
        <strain evidence="1">PS712</strain>
    </source>
</reference>
<gene>
    <name evidence="1" type="ORF">PS712_04179</name>
</gene>
<dbReference type="RefSeq" id="WP_150704054.1">
    <property type="nucleotide sequence ID" value="NZ_CABVIB010000023.1"/>
</dbReference>
<sequence length="104" mass="11455">MIGVPMPSQRDSLIDDLNRKLDQFFGAGRAVQQIPSGVTGEKEAMFGTSHSNKLRIERNKQAPRLKELADAGHTVIEAAKAMGMETKRARLIARENDIKFPGPP</sequence>
<dbReference type="OrthoDB" id="6895098at2"/>
<name>A0A5E7E3A5_PSEFL</name>
<accession>A0A5E7E3A5</accession>
<evidence type="ECO:0000313" key="1">
    <source>
        <dbReference type="EMBL" id="VVO20294.1"/>
    </source>
</evidence>
<protein>
    <submittedName>
        <fullName evidence="1">Uncharacterized protein</fullName>
    </submittedName>
</protein>
<dbReference type="AlphaFoldDB" id="A0A5E7E3A5"/>
<evidence type="ECO:0000313" key="2">
    <source>
        <dbReference type="Proteomes" id="UP000326018"/>
    </source>
</evidence>
<organism evidence="1 2">
    <name type="scientific">Pseudomonas fluorescens</name>
    <dbReference type="NCBI Taxonomy" id="294"/>
    <lineage>
        <taxon>Bacteria</taxon>
        <taxon>Pseudomonadati</taxon>
        <taxon>Pseudomonadota</taxon>
        <taxon>Gammaproteobacteria</taxon>
        <taxon>Pseudomonadales</taxon>
        <taxon>Pseudomonadaceae</taxon>
        <taxon>Pseudomonas</taxon>
    </lineage>
</organism>
<dbReference type="EMBL" id="CABVIB010000023">
    <property type="protein sequence ID" value="VVO20294.1"/>
    <property type="molecule type" value="Genomic_DNA"/>
</dbReference>
<dbReference type="Proteomes" id="UP000326018">
    <property type="component" value="Unassembled WGS sequence"/>
</dbReference>